<comment type="caution">
    <text evidence="1">The sequence shown here is derived from an EMBL/GenBank/DDBJ whole genome shotgun (WGS) entry which is preliminary data.</text>
</comment>
<protein>
    <submittedName>
        <fullName evidence="1">Uncharacterized protein</fullName>
    </submittedName>
</protein>
<reference evidence="1 2" key="1">
    <citation type="submission" date="2020-09" db="EMBL/GenBank/DDBJ databases">
        <title>Paenibacillus sp. CAU 1523 isolated from sand of Haeundae Beach.</title>
        <authorList>
            <person name="Kim W."/>
        </authorList>
    </citation>
    <scope>NUCLEOTIDE SEQUENCE [LARGE SCALE GENOMIC DNA]</scope>
    <source>
        <strain evidence="1 2">CAU 1523</strain>
    </source>
</reference>
<proteinExistence type="predicted"/>
<dbReference type="EMBL" id="JACYTN010000030">
    <property type="protein sequence ID" value="MBD8500861.1"/>
    <property type="molecule type" value="Genomic_DNA"/>
</dbReference>
<keyword evidence="2" id="KW-1185">Reference proteome</keyword>
<accession>A0ABR9B3Y5</accession>
<dbReference type="RefSeq" id="WP_192027083.1">
    <property type="nucleotide sequence ID" value="NZ_JACYTN010000030.1"/>
</dbReference>
<dbReference type="Proteomes" id="UP000634529">
    <property type="component" value="Unassembled WGS sequence"/>
</dbReference>
<evidence type="ECO:0000313" key="2">
    <source>
        <dbReference type="Proteomes" id="UP000634529"/>
    </source>
</evidence>
<name>A0ABR9B3Y5_9BACL</name>
<organism evidence="1 2">
    <name type="scientific">Paenibacillus arenosi</name>
    <dbReference type="NCBI Taxonomy" id="2774142"/>
    <lineage>
        <taxon>Bacteria</taxon>
        <taxon>Bacillati</taxon>
        <taxon>Bacillota</taxon>
        <taxon>Bacilli</taxon>
        <taxon>Bacillales</taxon>
        <taxon>Paenibacillaceae</taxon>
        <taxon>Paenibacillus</taxon>
    </lineage>
</organism>
<evidence type="ECO:0000313" key="1">
    <source>
        <dbReference type="EMBL" id="MBD8500861.1"/>
    </source>
</evidence>
<sequence>MSNETGNNEINGDSQQGAFSEEKWTELIHAVCHNGVAALKTQYDQVTGRALIHEIFGPVFIFTVKDDANEEYECGFFLQELIKKFQSDTDPSTWMASFFVELIRTKGGKALPPPPTSEEEAKAIIDSQIVGPCIAAVKEEFAPEEVYAGLQWHEEHGPVFETGFPSIADGNNVCAFKIDLLLMHLLLNRDPAEVLLQGLYQIREEHGLE</sequence>
<gene>
    <name evidence="1" type="ORF">IFO66_21465</name>
</gene>